<gene>
    <name evidence="1" type="ORF">CPB83DRAFT_726711</name>
</gene>
<feature type="non-terminal residue" evidence="1">
    <location>
        <position position="1"/>
    </location>
</feature>
<evidence type="ECO:0000313" key="1">
    <source>
        <dbReference type="EMBL" id="KAF9525991.1"/>
    </source>
</evidence>
<organism evidence="1 2">
    <name type="scientific">Crepidotus variabilis</name>
    <dbReference type="NCBI Taxonomy" id="179855"/>
    <lineage>
        <taxon>Eukaryota</taxon>
        <taxon>Fungi</taxon>
        <taxon>Dikarya</taxon>
        <taxon>Basidiomycota</taxon>
        <taxon>Agaricomycotina</taxon>
        <taxon>Agaricomycetes</taxon>
        <taxon>Agaricomycetidae</taxon>
        <taxon>Agaricales</taxon>
        <taxon>Agaricineae</taxon>
        <taxon>Crepidotaceae</taxon>
        <taxon>Crepidotus</taxon>
    </lineage>
</organism>
<sequence>LNEESPEHRPLPLPSHGNVGDQVAFANAKLVLRRISANQHVAALCDAVAQKSLQYSDVICNALRKSVRTKSRALIAKINQRISFHCRAYRRCRPAICHLSDDTDVQSLFPDLLPDHVKGSTALRQPNLPGSSELRLLWIWQVAGASSAEPTSGTTECERVHWLRGRAESQRWAEEVTLLEHEMQWTVNSHLFQASLWTKIANAESCRPGATAYAYKQAECWNQL</sequence>
<evidence type="ECO:0000313" key="2">
    <source>
        <dbReference type="Proteomes" id="UP000807306"/>
    </source>
</evidence>
<dbReference type="OrthoDB" id="3265433at2759"/>
<feature type="non-terminal residue" evidence="1">
    <location>
        <position position="224"/>
    </location>
</feature>
<protein>
    <submittedName>
        <fullName evidence="1">Uncharacterized protein</fullName>
    </submittedName>
</protein>
<reference evidence="1" key="1">
    <citation type="submission" date="2020-11" db="EMBL/GenBank/DDBJ databases">
        <authorList>
            <consortium name="DOE Joint Genome Institute"/>
            <person name="Ahrendt S."/>
            <person name="Riley R."/>
            <person name="Andreopoulos W."/>
            <person name="Labutti K."/>
            <person name="Pangilinan J."/>
            <person name="Ruiz-Duenas F.J."/>
            <person name="Barrasa J.M."/>
            <person name="Sanchez-Garcia M."/>
            <person name="Camarero S."/>
            <person name="Miyauchi S."/>
            <person name="Serrano A."/>
            <person name="Linde D."/>
            <person name="Babiker R."/>
            <person name="Drula E."/>
            <person name="Ayuso-Fernandez I."/>
            <person name="Pacheco R."/>
            <person name="Padilla G."/>
            <person name="Ferreira P."/>
            <person name="Barriuso J."/>
            <person name="Kellner H."/>
            <person name="Castanera R."/>
            <person name="Alfaro M."/>
            <person name="Ramirez L."/>
            <person name="Pisabarro A.G."/>
            <person name="Kuo A."/>
            <person name="Tritt A."/>
            <person name="Lipzen A."/>
            <person name="He G."/>
            <person name="Yan M."/>
            <person name="Ng V."/>
            <person name="Cullen D."/>
            <person name="Martin F."/>
            <person name="Rosso M.-N."/>
            <person name="Henrissat B."/>
            <person name="Hibbett D."/>
            <person name="Martinez A.T."/>
            <person name="Grigoriev I.V."/>
        </authorList>
    </citation>
    <scope>NUCLEOTIDE SEQUENCE</scope>
    <source>
        <strain evidence="1">CBS 506.95</strain>
    </source>
</reference>
<comment type="caution">
    <text evidence="1">The sequence shown here is derived from an EMBL/GenBank/DDBJ whole genome shotgun (WGS) entry which is preliminary data.</text>
</comment>
<keyword evidence="2" id="KW-1185">Reference proteome</keyword>
<accession>A0A9P6JMC5</accession>
<dbReference type="EMBL" id="MU157877">
    <property type="protein sequence ID" value="KAF9525991.1"/>
    <property type="molecule type" value="Genomic_DNA"/>
</dbReference>
<name>A0A9P6JMC5_9AGAR</name>
<dbReference type="Proteomes" id="UP000807306">
    <property type="component" value="Unassembled WGS sequence"/>
</dbReference>
<proteinExistence type="predicted"/>
<dbReference type="AlphaFoldDB" id="A0A9P6JMC5"/>